<accession>A0A6S4TCX9</accession>
<evidence type="ECO:0000259" key="2">
    <source>
        <dbReference type="Pfam" id="PF18623"/>
    </source>
</evidence>
<reference evidence="3 4" key="1">
    <citation type="submission" date="2019-12" db="EMBL/GenBank/DDBJ databases">
        <title>complete genome sequences of Aeromonas caviae str. WP2-W18-ESBL-01 isolated from wastewater treatment plant effluent.</title>
        <authorList>
            <person name="Sekizuka T."/>
            <person name="Itokawa K."/>
            <person name="Yatsu K."/>
            <person name="Inamine Y."/>
            <person name="Kuroda M."/>
        </authorList>
    </citation>
    <scope>NUCLEOTIDE SEQUENCE [LARGE SCALE GENOMIC DNA]</scope>
    <source>
        <strain evidence="3 4">WP2-W18-ESBL-01</strain>
    </source>
</reference>
<evidence type="ECO:0000313" key="4">
    <source>
        <dbReference type="Proteomes" id="UP000515756"/>
    </source>
</evidence>
<protein>
    <recommendedName>
        <fullName evidence="2">TnsE C-terminal domain-containing protein</fullName>
    </recommendedName>
</protein>
<sequence>MCGQKTSILRTQPSQLLKIKGYRDHFSWLLLDPDVRSSFESIWRSLNDEQDTGGTRYARWRFNFIPPSCLSGVTMEAQGPLDQDRRELLVWEIRGLLGLRFDCRDEIHFHHPSLRLSVKGEGGGRMPPAPGTEEIEVDEEEEPDDGRERQLLELPIEGIAFDEYPATRIAYQGQRATGQGKRVDDDKVPGGEAKILSLADDITGGTVAPGEFQQLDVPKDTGQFPNRFVMLRNIIRQIAEEPGIELLELEVKPLPQVPRCSYHVMDDGSPRCYLIACFKHPVVGVRCLVDIDLSDAKKNLSTQVLTFKSGSMEKQTIDLLLKALLKGSLRWPMNKLKQHFFDCNSIRHPCMYVWERGDMDVRVQAWCERIYNSLFGHEM</sequence>
<dbReference type="Pfam" id="PF18623">
    <property type="entry name" value="TnsE_C"/>
    <property type="match status" value="1"/>
</dbReference>
<dbReference type="Proteomes" id="UP000515756">
    <property type="component" value="Chromosome"/>
</dbReference>
<feature type="region of interest" description="Disordered" evidence="1">
    <location>
        <begin position="119"/>
        <end position="146"/>
    </location>
</feature>
<proteinExistence type="predicted"/>
<evidence type="ECO:0000313" key="3">
    <source>
        <dbReference type="EMBL" id="BBQ31072.1"/>
    </source>
</evidence>
<organism evidence="3 4">
    <name type="scientific">Aeromonas caviae</name>
    <name type="common">Aeromonas punctata</name>
    <dbReference type="NCBI Taxonomy" id="648"/>
    <lineage>
        <taxon>Bacteria</taxon>
        <taxon>Pseudomonadati</taxon>
        <taxon>Pseudomonadota</taxon>
        <taxon>Gammaproteobacteria</taxon>
        <taxon>Aeromonadales</taxon>
        <taxon>Aeromonadaceae</taxon>
        <taxon>Aeromonas</taxon>
    </lineage>
</organism>
<dbReference type="InterPro" id="IPR041419">
    <property type="entry name" value="TnsE_C"/>
</dbReference>
<gene>
    <name evidence="3" type="ORF">WP2W18E01_26540</name>
</gene>
<dbReference type="EMBL" id="AP021927">
    <property type="protein sequence ID" value="BBQ31072.1"/>
    <property type="molecule type" value="Genomic_DNA"/>
</dbReference>
<feature type="compositionally biased region" description="Acidic residues" evidence="1">
    <location>
        <begin position="133"/>
        <end position="145"/>
    </location>
</feature>
<dbReference type="AlphaFoldDB" id="A0A6S4TCX9"/>
<feature type="domain" description="TnsE C-terminal" evidence="2">
    <location>
        <begin position="226"/>
        <end position="351"/>
    </location>
</feature>
<evidence type="ECO:0000256" key="1">
    <source>
        <dbReference type="SAM" id="MobiDB-lite"/>
    </source>
</evidence>
<name>A0A6S4TCX9_AERCA</name>